<accession>A0ACB9QHX6</accession>
<gene>
    <name evidence="1" type="ORF">MLD38_022230</name>
</gene>
<sequence length="147" mass="16558">MKMVEAAKADRSVWLTKCPVVVARSWQSRFPAEPHNPKTVAKVVLYLDFLLPPPPPPPTTLALSSTSGDLGSSPQRSACSSAVEGKVEHKFYMKPNSYSIEEYGRLCHERTNKPLIKDRQVQVIDNDRGAHETHAQHDWHDLIRFQG</sequence>
<evidence type="ECO:0000313" key="2">
    <source>
        <dbReference type="Proteomes" id="UP001057402"/>
    </source>
</evidence>
<keyword evidence="2" id="KW-1185">Reference proteome</keyword>
<organism evidence="1 2">
    <name type="scientific">Melastoma candidum</name>
    <dbReference type="NCBI Taxonomy" id="119954"/>
    <lineage>
        <taxon>Eukaryota</taxon>
        <taxon>Viridiplantae</taxon>
        <taxon>Streptophyta</taxon>
        <taxon>Embryophyta</taxon>
        <taxon>Tracheophyta</taxon>
        <taxon>Spermatophyta</taxon>
        <taxon>Magnoliopsida</taxon>
        <taxon>eudicotyledons</taxon>
        <taxon>Gunneridae</taxon>
        <taxon>Pentapetalae</taxon>
        <taxon>rosids</taxon>
        <taxon>malvids</taxon>
        <taxon>Myrtales</taxon>
        <taxon>Melastomataceae</taxon>
        <taxon>Melastomatoideae</taxon>
        <taxon>Melastomateae</taxon>
        <taxon>Melastoma</taxon>
    </lineage>
</organism>
<proteinExistence type="predicted"/>
<reference evidence="2" key="1">
    <citation type="journal article" date="2023" name="Front. Plant Sci.">
        <title>Chromosomal-level genome assembly of Melastoma candidum provides insights into trichome evolution.</title>
        <authorList>
            <person name="Zhong Y."/>
            <person name="Wu W."/>
            <person name="Sun C."/>
            <person name="Zou P."/>
            <person name="Liu Y."/>
            <person name="Dai S."/>
            <person name="Zhou R."/>
        </authorList>
    </citation>
    <scope>NUCLEOTIDE SEQUENCE [LARGE SCALE GENOMIC DNA]</scope>
</reference>
<dbReference type="Proteomes" id="UP001057402">
    <property type="component" value="Chromosome 6"/>
</dbReference>
<dbReference type="EMBL" id="CM042885">
    <property type="protein sequence ID" value="KAI4366343.1"/>
    <property type="molecule type" value="Genomic_DNA"/>
</dbReference>
<comment type="caution">
    <text evidence="1">The sequence shown here is derived from an EMBL/GenBank/DDBJ whole genome shotgun (WGS) entry which is preliminary data.</text>
</comment>
<evidence type="ECO:0000313" key="1">
    <source>
        <dbReference type="EMBL" id="KAI4366343.1"/>
    </source>
</evidence>
<name>A0ACB9QHX6_9MYRT</name>
<protein>
    <submittedName>
        <fullName evidence="1">Uncharacterized protein</fullName>
    </submittedName>
</protein>